<organism evidence="2 3">
    <name type="scientific">Trematosphaeria pertusa</name>
    <dbReference type="NCBI Taxonomy" id="390896"/>
    <lineage>
        <taxon>Eukaryota</taxon>
        <taxon>Fungi</taxon>
        <taxon>Dikarya</taxon>
        <taxon>Ascomycota</taxon>
        <taxon>Pezizomycotina</taxon>
        <taxon>Dothideomycetes</taxon>
        <taxon>Pleosporomycetidae</taxon>
        <taxon>Pleosporales</taxon>
        <taxon>Massarineae</taxon>
        <taxon>Trematosphaeriaceae</taxon>
        <taxon>Trematosphaeria</taxon>
    </lineage>
</organism>
<proteinExistence type="predicted"/>
<name>A0A6A6IGS6_9PLEO</name>
<dbReference type="AlphaFoldDB" id="A0A6A6IGS6"/>
<dbReference type="RefSeq" id="XP_033684381.1">
    <property type="nucleotide sequence ID" value="XM_033833343.1"/>
</dbReference>
<accession>A0A6A6IGS6</accession>
<evidence type="ECO:0000313" key="3">
    <source>
        <dbReference type="Proteomes" id="UP000800094"/>
    </source>
</evidence>
<dbReference type="GeneID" id="54586673"/>
<sequence>MIRTSVLPEELLLNILEDLRGDSRTLASVCRASKTLNRIAIPLLYHTISLHGLRTKGAIALLIRTFYEHPSLTEHLRIFSLTVFRYDYDDGGYPSMIDELGHLDDFGHIDELEYFKKLCLDSMNRFVTDSDYLEMISDDRRPSKRWLITHELRGSERWRDQALLAGLLLLFLGDRTIDVTVAAYENPSACDVTTSIFGCLYDLEPRNPYNALYDITVRPALHHWARNVERLNLLSTTLPLLGSGFDRLKTLEVKSVLEWVIEDEPRFGNDLRLNGMVLCDADLPFRHLNTLILHSHWSELDDLCLLPVLLEKLGWPRLANIALYLDHGPRKRTEPIRRDPGFDVAVRNMDSVADTLEDLTIQVNKASVEEGWFDIASLGRFLAIQTLSRFTRLRKLTVPREAIVHYDNGVPSLGNSNIALTLPPSLQEITISHPDEEVLTWLGDLCGVRELGYLENLSKITLACGSGWGKPAAWFEQSHHVLENLRAEGIAVETVTW</sequence>
<dbReference type="Proteomes" id="UP000800094">
    <property type="component" value="Unassembled WGS sequence"/>
</dbReference>
<dbReference type="EMBL" id="ML987195">
    <property type="protein sequence ID" value="KAF2249377.1"/>
    <property type="molecule type" value="Genomic_DNA"/>
</dbReference>
<dbReference type="InterPro" id="IPR001810">
    <property type="entry name" value="F-box_dom"/>
</dbReference>
<dbReference type="CDD" id="cd09917">
    <property type="entry name" value="F-box_SF"/>
    <property type="match status" value="1"/>
</dbReference>
<keyword evidence="3" id="KW-1185">Reference proteome</keyword>
<protein>
    <recommendedName>
        <fullName evidence="1">F-box domain-containing protein</fullName>
    </recommendedName>
</protein>
<dbReference type="OrthoDB" id="3750626at2759"/>
<feature type="domain" description="F-box" evidence="1">
    <location>
        <begin position="6"/>
        <end position="50"/>
    </location>
</feature>
<evidence type="ECO:0000313" key="2">
    <source>
        <dbReference type="EMBL" id="KAF2249377.1"/>
    </source>
</evidence>
<gene>
    <name evidence="2" type="ORF">BU26DRAFT_565029</name>
</gene>
<reference evidence="2" key="1">
    <citation type="journal article" date="2020" name="Stud. Mycol.">
        <title>101 Dothideomycetes genomes: a test case for predicting lifestyles and emergence of pathogens.</title>
        <authorList>
            <person name="Haridas S."/>
            <person name="Albert R."/>
            <person name="Binder M."/>
            <person name="Bloem J."/>
            <person name="Labutti K."/>
            <person name="Salamov A."/>
            <person name="Andreopoulos B."/>
            <person name="Baker S."/>
            <person name="Barry K."/>
            <person name="Bills G."/>
            <person name="Bluhm B."/>
            <person name="Cannon C."/>
            <person name="Castanera R."/>
            <person name="Culley D."/>
            <person name="Daum C."/>
            <person name="Ezra D."/>
            <person name="Gonzalez J."/>
            <person name="Henrissat B."/>
            <person name="Kuo A."/>
            <person name="Liang C."/>
            <person name="Lipzen A."/>
            <person name="Lutzoni F."/>
            <person name="Magnuson J."/>
            <person name="Mondo S."/>
            <person name="Nolan M."/>
            <person name="Ohm R."/>
            <person name="Pangilinan J."/>
            <person name="Park H.-J."/>
            <person name="Ramirez L."/>
            <person name="Alfaro M."/>
            <person name="Sun H."/>
            <person name="Tritt A."/>
            <person name="Yoshinaga Y."/>
            <person name="Zwiers L.-H."/>
            <person name="Turgeon B."/>
            <person name="Goodwin S."/>
            <person name="Spatafora J."/>
            <person name="Crous P."/>
            <person name="Grigoriev I."/>
        </authorList>
    </citation>
    <scope>NUCLEOTIDE SEQUENCE</scope>
    <source>
        <strain evidence="2">CBS 122368</strain>
    </source>
</reference>
<dbReference type="Pfam" id="PF12937">
    <property type="entry name" value="F-box-like"/>
    <property type="match status" value="1"/>
</dbReference>
<evidence type="ECO:0000259" key="1">
    <source>
        <dbReference type="Pfam" id="PF12937"/>
    </source>
</evidence>